<proteinExistence type="predicted"/>
<dbReference type="InterPro" id="IPR011098">
    <property type="entry name" value="G5_dom"/>
</dbReference>
<keyword evidence="5" id="KW-1185">Reference proteome</keyword>
<protein>
    <recommendedName>
        <fullName evidence="3">G5 domain-containing protein</fullName>
    </recommendedName>
</protein>
<sequence>MLVADHTTVRSRRELGAARFADPRTAAPRKATGSAGGPWSAEKPRQTNGSLPGGPQAPGIDAPGTPGTPAGVSRAFGAEGVAPAVPAPPSPRPPSAPQRPGAIQPSSGPQPAVGLQPSSGPQPATGLRPASGAQPEVPRPDGAKRRKGAHTAPPEPLSFKPPEWLAKAPVRVTAQAAVLGSLVAVTGTYAAQAKTVTIDYNGELKTVDAYGTTVAEILKSQHITPGRADVVTPAVDADAKDGSVIVVRSMRTVDIEIDGERTQMETTAGTVGELLALIGERGQGAVASASRSEPLGREPIRVSTMKTVHVSVDGRTMPVKSTQPTVGGMLAEAGIVLKDKDVSSVPLGAAAVDGMVVMINRNASSQTTVTETIPFETKTIEDPNLLEGEEVVQTAGVAGEAQIRYAVTELGGAVVEREVLERKILSEPVTQVVAIGTMQIATAQADPDSARALGQSMAAERGWTGEEWECLDALWTRESGWRWNADNPSSSAYGIPQALPGSKMATHGSDWLTNPATQISWGFEYIAGRYGSPCGAWAHSESVGWY</sequence>
<name>A0ABN2NAQ4_9MICO</name>
<gene>
    <name evidence="4" type="ORF">GCM10009751_17990</name>
</gene>
<evidence type="ECO:0000313" key="5">
    <source>
        <dbReference type="Proteomes" id="UP001501094"/>
    </source>
</evidence>
<organism evidence="4 5">
    <name type="scientific">Myceligenerans crystallogenes</name>
    <dbReference type="NCBI Taxonomy" id="316335"/>
    <lineage>
        <taxon>Bacteria</taxon>
        <taxon>Bacillati</taxon>
        <taxon>Actinomycetota</taxon>
        <taxon>Actinomycetes</taxon>
        <taxon>Micrococcales</taxon>
        <taxon>Promicromonosporaceae</taxon>
        <taxon>Myceligenerans</taxon>
    </lineage>
</organism>
<evidence type="ECO:0000256" key="1">
    <source>
        <dbReference type="ARBA" id="ARBA00022729"/>
    </source>
</evidence>
<dbReference type="InterPro" id="IPR007137">
    <property type="entry name" value="DUF348"/>
</dbReference>
<feature type="domain" description="G5" evidence="3">
    <location>
        <begin position="359"/>
        <end position="439"/>
    </location>
</feature>
<evidence type="ECO:0000256" key="2">
    <source>
        <dbReference type="SAM" id="MobiDB-lite"/>
    </source>
</evidence>
<evidence type="ECO:0000313" key="4">
    <source>
        <dbReference type="EMBL" id="GAA1860744.1"/>
    </source>
</evidence>
<dbReference type="Gene3D" id="1.10.530.10">
    <property type="match status" value="1"/>
</dbReference>
<comment type="caution">
    <text evidence="4">The sequence shown here is derived from an EMBL/GenBank/DDBJ whole genome shotgun (WGS) entry which is preliminary data.</text>
</comment>
<dbReference type="SUPFAM" id="SSF53955">
    <property type="entry name" value="Lysozyme-like"/>
    <property type="match status" value="1"/>
</dbReference>
<dbReference type="EMBL" id="BAAANL010000003">
    <property type="protein sequence ID" value="GAA1860744.1"/>
    <property type="molecule type" value="Genomic_DNA"/>
</dbReference>
<dbReference type="PROSITE" id="PS51109">
    <property type="entry name" value="G5"/>
    <property type="match status" value="1"/>
</dbReference>
<dbReference type="Proteomes" id="UP001501094">
    <property type="component" value="Unassembled WGS sequence"/>
</dbReference>
<dbReference type="Pfam" id="PF03990">
    <property type="entry name" value="DUF348"/>
    <property type="match status" value="3"/>
</dbReference>
<keyword evidence="1" id="KW-0732">Signal</keyword>
<dbReference type="Gene3D" id="2.20.230.10">
    <property type="entry name" value="Resuscitation-promoting factor rpfb"/>
    <property type="match status" value="1"/>
</dbReference>
<dbReference type="InterPro" id="IPR023346">
    <property type="entry name" value="Lysozyme-like_dom_sf"/>
</dbReference>
<feature type="compositionally biased region" description="Pro residues" evidence="2">
    <location>
        <begin position="85"/>
        <end position="97"/>
    </location>
</feature>
<feature type="region of interest" description="Disordered" evidence="2">
    <location>
        <begin position="1"/>
        <end position="161"/>
    </location>
</feature>
<evidence type="ECO:0000259" key="3">
    <source>
        <dbReference type="PROSITE" id="PS51109"/>
    </source>
</evidence>
<dbReference type="SMART" id="SM01208">
    <property type="entry name" value="G5"/>
    <property type="match status" value="1"/>
</dbReference>
<dbReference type="Pfam" id="PF07501">
    <property type="entry name" value="G5"/>
    <property type="match status" value="1"/>
</dbReference>
<feature type="compositionally biased region" description="Basic and acidic residues" evidence="2">
    <location>
        <begin position="7"/>
        <end position="16"/>
    </location>
</feature>
<reference evidence="4 5" key="1">
    <citation type="journal article" date="2019" name="Int. J. Syst. Evol. Microbiol.">
        <title>The Global Catalogue of Microorganisms (GCM) 10K type strain sequencing project: providing services to taxonomists for standard genome sequencing and annotation.</title>
        <authorList>
            <consortium name="The Broad Institute Genomics Platform"/>
            <consortium name="The Broad Institute Genome Sequencing Center for Infectious Disease"/>
            <person name="Wu L."/>
            <person name="Ma J."/>
        </authorList>
    </citation>
    <scope>NUCLEOTIDE SEQUENCE [LARGE SCALE GENOMIC DNA]</scope>
    <source>
        <strain evidence="4 5">JCM 14326</strain>
    </source>
</reference>
<accession>A0ABN2NAQ4</accession>